<comment type="caution">
    <text evidence="3">The sequence shown here is derived from an EMBL/GenBank/DDBJ whole genome shotgun (WGS) entry which is preliminary data.</text>
</comment>
<accession>A0A0F9P492</accession>
<sequence>MNTPDHPSKNPKPKRPSADHAALAAEAFFGKPIEKITAPGGRERASVRIHFQDQQIIASWRADPKRRLREIRILEYLSQAEADVPTLLGVHDGWTFQSDVGSRRLTSALLRRSGAHRDDLAVAAIESLVRIKQTIQKDFLRDTPSIATSPAWALRFASGPRHLGHALDAPAPEIDENALAHSILDLPVEFVKWDARPGNAAVSDDGRIIWFDWEDYGRRIGMEDTAFLVADEFWPFTADKSVELLEQTGVLKQQNRSVFFRFAALQAIQRCLLIIDQQQKFGWYDAERARRYDRIGVSQELLANCMKNAEFFAAQDQSTQSLTPWLARLSTSSKML</sequence>
<protein>
    <recommendedName>
        <fullName evidence="2">Aminoglycoside phosphotransferase domain-containing protein</fullName>
    </recommendedName>
</protein>
<gene>
    <name evidence="3" type="ORF">LCGC14_0872550</name>
</gene>
<name>A0A0F9P492_9ZZZZ</name>
<dbReference type="AlphaFoldDB" id="A0A0F9P492"/>
<evidence type="ECO:0000313" key="3">
    <source>
        <dbReference type="EMBL" id="KKN26660.1"/>
    </source>
</evidence>
<dbReference type="Pfam" id="PF01636">
    <property type="entry name" value="APH"/>
    <property type="match status" value="1"/>
</dbReference>
<feature type="region of interest" description="Disordered" evidence="1">
    <location>
        <begin position="1"/>
        <end position="20"/>
    </location>
</feature>
<dbReference type="InterPro" id="IPR002575">
    <property type="entry name" value="Aminoglycoside_PTrfase"/>
</dbReference>
<dbReference type="EMBL" id="LAZR01002703">
    <property type="protein sequence ID" value="KKN26660.1"/>
    <property type="molecule type" value="Genomic_DNA"/>
</dbReference>
<dbReference type="SUPFAM" id="SSF56112">
    <property type="entry name" value="Protein kinase-like (PK-like)"/>
    <property type="match status" value="1"/>
</dbReference>
<evidence type="ECO:0000259" key="2">
    <source>
        <dbReference type="Pfam" id="PF01636"/>
    </source>
</evidence>
<organism evidence="3">
    <name type="scientific">marine sediment metagenome</name>
    <dbReference type="NCBI Taxonomy" id="412755"/>
    <lineage>
        <taxon>unclassified sequences</taxon>
        <taxon>metagenomes</taxon>
        <taxon>ecological metagenomes</taxon>
    </lineage>
</organism>
<evidence type="ECO:0000256" key="1">
    <source>
        <dbReference type="SAM" id="MobiDB-lite"/>
    </source>
</evidence>
<reference evidence="3" key="1">
    <citation type="journal article" date="2015" name="Nature">
        <title>Complex archaea that bridge the gap between prokaryotes and eukaryotes.</title>
        <authorList>
            <person name="Spang A."/>
            <person name="Saw J.H."/>
            <person name="Jorgensen S.L."/>
            <person name="Zaremba-Niedzwiedzka K."/>
            <person name="Martijn J."/>
            <person name="Lind A.E."/>
            <person name="van Eijk R."/>
            <person name="Schleper C."/>
            <person name="Guy L."/>
            <person name="Ettema T.J."/>
        </authorList>
    </citation>
    <scope>NUCLEOTIDE SEQUENCE</scope>
</reference>
<dbReference type="InterPro" id="IPR011009">
    <property type="entry name" value="Kinase-like_dom_sf"/>
</dbReference>
<proteinExistence type="predicted"/>
<feature type="domain" description="Aminoglycoside phosphotransferase" evidence="2">
    <location>
        <begin position="64"/>
        <end position="238"/>
    </location>
</feature>